<keyword evidence="3 4" id="KW-0408">Iron</keyword>
<keyword evidence="7" id="KW-1185">Reference proteome</keyword>
<feature type="domain" description="Cytochrome c" evidence="5">
    <location>
        <begin position="31"/>
        <end position="114"/>
    </location>
</feature>
<evidence type="ECO:0000256" key="4">
    <source>
        <dbReference type="PROSITE-ProRule" id="PRU00433"/>
    </source>
</evidence>
<keyword evidence="2 4" id="KW-0479">Metal-binding</keyword>
<proteinExistence type="predicted"/>
<evidence type="ECO:0000313" key="6">
    <source>
        <dbReference type="EMBL" id="EHP29390.1"/>
    </source>
</evidence>
<evidence type="ECO:0000256" key="2">
    <source>
        <dbReference type="ARBA" id="ARBA00022723"/>
    </source>
</evidence>
<protein>
    <submittedName>
        <fullName evidence="6">Periplasmic c-type cyotchrome</fullName>
    </submittedName>
</protein>
<evidence type="ECO:0000313" key="7">
    <source>
        <dbReference type="Proteomes" id="UP000006431"/>
    </source>
</evidence>
<dbReference type="GO" id="GO:0020037">
    <property type="term" value="F:heme binding"/>
    <property type="evidence" value="ECO:0007669"/>
    <property type="project" value="InterPro"/>
</dbReference>
<sequence length="117" mass="13571">MRLVLILLSIFILSGCEKNEKIVFDTPNTQVENERAKVIFQRCQRCHGMKAEIQALTRSDIIAHYSKNDLIQALTLYQKGKRDRHRFGFLMKGIIVDLSSDDIRVLSDYISKIEDKN</sequence>
<dbReference type="AlphaFoldDB" id="B6BM34"/>
<gene>
    <name evidence="6" type="ORF">SMGD1_0863</name>
</gene>
<dbReference type="OrthoDB" id="5340148at2"/>
<dbReference type="PROSITE" id="PS51007">
    <property type="entry name" value="CYTC"/>
    <property type="match status" value="1"/>
</dbReference>
<dbReference type="STRING" id="929558.SMGD1_0863"/>
<keyword evidence="1 4" id="KW-0349">Heme</keyword>
<evidence type="ECO:0000256" key="1">
    <source>
        <dbReference type="ARBA" id="ARBA00022617"/>
    </source>
</evidence>
<dbReference type="PATRIC" id="fig|929558.5.peg.862"/>
<comment type="caution">
    <text evidence="6">The sequence shown here is derived from an EMBL/GenBank/DDBJ whole genome shotgun (WGS) entry which is preliminary data.</text>
</comment>
<dbReference type="PROSITE" id="PS51257">
    <property type="entry name" value="PROKAR_LIPOPROTEIN"/>
    <property type="match status" value="1"/>
</dbReference>
<dbReference type="RefSeq" id="WP_008338785.1">
    <property type="nucleotide sequence ID" value="NZ_AFRZ01000001.1"/>
</dbReference>
<dbReference type="EMBL" id="AFRZ01000001">
    <property type="protein sequence ID" value="EHP29390.1"/>
    <property type="molecule type" value="Genomic_DNA"/>
</dbReference>
<dbReference type="Proteomes" id="UP000006431">
    <property type="component" value="Unassembled WGS sequence"/>
</dbReference>
<dbReference type="HOGENOM" id="CLU_2083657_0_0_7"/>
<dbReference type="InterPro" id="IPR036909">
    <property type="entry name" value="Cyt_c-like_dom_sf"/>
</dbReference>
<dbReference type="InterPro" id="IPR009056">
    <property type="entry name" value="Cyt_c-like_dom"/>
</dbReference>
<dbReference type="GO" id="GO:0046872">
    <property type="term" value="F:metal ion binding"/>
    <property type="evidence" value="ECO:0007669"/>
    <property type="project" value="UniProtKB-KW"/>
</dbReference>
<organism evidence="6 7">
    <name type="scientific">Sulfurimonas gotlandica (strain DSM 19862 / JCM 16533 / GD1)</name>
    <dbReference type="NCBI Taxonomy" id="929558"/>
    <lineage>
        <taxon>Bacteria</taxon>
        <taxon>Pseudomonadati</taxon>
        <taxon>Campylobacterota</taxon>
        <taxon>Epsilonproteobacteria</taxon>
        <taxon>Campylobacterales</taxon>
        <taxon>Sulfurimonadaceae</taxon>
        <taxon>Sulfurimonas</taxon>
    </lineage>
</organism>
<evidence type="ECO:0000256" key="3">
    <source>
        <dbReference type="ARBA" id="ARBA00023004"/>
    </source>
</evidence>
<reference evidence="6 7" key="1">
    <citation type="journal article" date="2012" name="Proc. Natl. Acad. Sci. U.S.A.">
        <title>Genome and physiology of a model Epsilonproteobacterium responsible for sulfide detoxification in marine oxygen depletion zones.</title>
        <authorList>
            <person name="Grote J."/>
            <person name="Schott T."/>
            <person name="Bruckner C.G."/>
            <person name="Glockner F.O."/>
            <person name="Jost G."/>
            <person name="Teeling H."/>
            <person name="Labrenz M."/>
            <person name="Jurgens K."/>
        </authorList>
    </citation>
    <scope>NUCLEOTIDE SEQUENCE [LARGE SCALE GENOMIC DNA]</scope>
    <source>
        <strain evidence="6 7">GD1</strain>
    </source>
</reference>
<name>B6BM34_SULGG</name>
<dbReference type="GO" id="GO:0009055">
    <property type="term" value="F:electron transfer activity"/>
    <property type="evidence" value="ECO:0007669"/>
    <property type="project" value="InterPro"/>
</dbReference>
<evidence type="ECO:0000259" key="5">
    <source>
        <dbReference type="PROSITE" id="PS51007"/>
    </source>
</evidence>
<dbReference type="SUPFAM" id="SSF46626">
    <property type="entry name" value="Cytochrome c"/>
    <property type="match status" value="1"/>
</dbReference>
<accession>B6BM34</accession>
<accession>H1FX80</accession>
<dbReference type="eggNOG" id="COG2863">
    <property type="taxonomic scope" value="Bacteria"/>
</dbReference>
<dbReference type="Gene3D" id="1.10.760.10">
    <property type="entry name" value="Cytochrome c-like domain"/>
    <property type="match status" value="1"/>
</dbReference>